<dbReference type="RefSeq" id="WP_085760377.1">
    <property type="nucleotide sequence ID" value="NZ_CP019343.1"/>
</dbReference>
<dbReference type="SUPFAM" id="SSF46894">
    <property type="entry name" value="C-terminal effector domain of the bipartite response regulators"/>
    <property type="match status" value="1"/>
</dbReference>
<evidence type="ECO:0000313" key="2">
    <source>
        <dbReference type="EMBL" id="ARN76176.1"/>
    </source>
</evidence>
<dbReference type="STRING" id="716816.BST96_19970"/>
<dbReference type="SUPFAM" id="SSF75516">
    <property type="entry name" value="Pheromone-binding domain of LuxR-like quorum-sensing transcription factors"/>
    <property type="match status" value="1"/>
</dbReference>
<organism evidence="2 3">
    <name type="scientific">Oceanicoccus sagamiensis</name>
    <dbReference type="NCBI Taxonomy" id="716816"/>
    <lineage>
        <taxon>Bacteria</taxon>
        <taxon>Pseudomonadati</taxon>
        <taxon>Pseudomonadota</taxon>
        <taxon>Gammaproteobacteria</taxon>
        <taxon>Cellvibrionales</taxon>
        <taxon>Spongiibacteraceae</taxon>
        <taxon>Oceanicoccus</taxon>
    </lineage>
</organism>
<dbReference type="GO" id="GO:0003677">
    <property type="term" value="F:DNA binding"/>
    <property type="evidence" value="ECO:0007669"/>
    <property type="project" value="InterPro"/>
</dbReference>
<dbReference type="Gene3D" id="1.10.10.10">
    <property type="entry name" value="Winged helix-like DNA-binding domain superfamily/Winged helix DNA-binding domain"/>
    <property type="match status" value="1"/>
</dbReference>
<dbReference type="Gene3D" id="3.30.450.80">
    <property type="entry name" value="Transcription factor LuxR-like, autoinducer-binding domain"/>
    <property type="match status" value="1"/>
</dbReference>
<dbReference type="SMART" id="SM00421">
    <property type="entry name" value="HTH_LUXR"/>
    <property type="match status" value="1"/>
</dbReference>
<name>A0A1X9NF66_9GAMM</name>
<dbReference type="InterPro" id="IPR036388">
    <property type="entry name" value="WH-like_DNA-bd_sf"/>
</dbReference>
<dbReference type="EMBL" id="CP019343">
    <property type="protein sequence ID" value="ARN76176.1"/>
    <property type="molecule type" value="Genomic_DNA"/>
</dbReference>
<dbReference type="InterPro" id="IPR016032">
    <property type="entry name" value="Sig_transdc_resp-reg_C-effctor"/>
</dbReference>
<protein>
    <recommendedName>
        <fullName evidence="1">HTH luxR-type domain-containing protein</fullName>
    </recommendedName>
</protein>
<sequence>MDSISKELKSFKEESLHVLRMARTPKSFTQVTQKIMSDLDFSNFDITVVGNDLDLKCILSTMPKTLLATYVAEELGRGDLANECISLSSAPMYYSDIYEYISISPVRLSQFETTMQSYNLMADYSFYDSFCSPFQYRPDKKMIFSIVSEATKPEDFKRLVLDRRAKITSLLNIVFELLNQSDFLPIDDIKETHSLTNKQLAILEAMGKYSMTQQQAADYARLTESTVKSYCKLIKAKLGVSTMAGAVFEAVRLGLIAQD</sequence>
<dbReference type="GO" id="GO:0006355">
    <property type="term" value="P:regulation of DNA-templated transcription"/>
    <property type="evidence" value="ECO:0007669"/>
    <property type="project" value="InterPro"/>
</dbReference>
<dbReference type="KEGG" id="osg:BST96_19970"/>
<gene>
    <name evidence="2" type="ORF">BST96_19970</name>
</gene>
<dbReference type="Proteomes" id="UP000193450">
    <property type="component" value="Chromosome"/>
</dbReference>
<dbReference type="InterPro" id="IPR036693">
    <property type="entry name" value="TF_LuxR_autoind-bd_dom_sf"/>
</dbReference>
<feature type="domain" description="HTH luxR-type" evidence="1">
    <location>
        <begin position="192"/>
        <end position="250"/>
    </location>
</feature>
<dbReference type="OrthoDB" id="9814495at2"/>
<dbReference type="InterPro" id="IPR000792">
    <property type="entry name" value="Tscrpt_reg_LuxR_C"/>
</dbReference>
<dbReference type="AlphaFoldDB" id="A0A1X9NF66"/>
<accession>A0A1X9NF66</accession>
<keyword evidence="3" id="KW-1185">Reference proteome</keyword>
<evidence type="ECO:0000259" key="1">
    <source>
        <dbReference type="SMART" id="SM00421"/>
    </source>
</evidence>
<evidence type="ECO:0000313" key="3">
    <source>
        <dbReference type="Proteomes" id="UP000193450"/>
    </source>
</evidence>
<reference evidence="2 3" key="1">
    <citation type="submission" date="2016-11" db="EMBL/GenBank/DDBJ databases">
        <title>Trade-off between light-utilization and light-protection in marine flavobacteria.</title>
        <authorList>
            <person name="Kumagai Y."/>
        </authorList>
    </citation>
    <scope>NUCLEOTIDE SEQUENCE [LARGE SCALE GENOMIC DNA]</scope>
    <source>
        <strain evidence="2 3">NBRC 107125</strain>
    </source>
</reference>
<proteinExistence type="predicted"/>